<dbReference type="PIRSF" id="PIRSF006402">
    <property type="entry name" value="UCP006402_thioredoxin"/>
    <property type="match status" value="1"/>
</dbReference>
<reference evidence="3" key="1">
    <citation type="submission" date="2009-09" db="EMBL/GenBank/DDBJ databases">
        <title>The complete chromosome of Desulfohalobium retbaense DSM 5692.</title>
        <authorList>
            <consortium name="US DOE Joint Genome Institute (JGI-PGF)"/>
            <person name="Lucas S."/>
            <person name="Copeland A."/>
            <person name="Lapidus A."/>
            <person name="Glavina del Rio T."/>
            <person name="Dalin E."/>
            <person name="Tice H."/>
            <person name="Bruce D."/>
            <person name="Goodwin L."/>
            <person name="Pitluck S."/>
            <person name="Kyrpides N."/>
            <person name="Mavromatis K."/>
            <person name="Ivanova N."/>
            <person name="Mikhailova N."/>
            <person name="Munk A.C."/>
            <person name="Brettin T."/>
            <person name="Detter J.C."/>
            <person name="Han C."/>
            <person name="Tapia R."/>
            <person name="Larimer F."/>
            <person name="Land M."/>
            <person name="Hauser L."/>
            <person name="Markowitz V."/>
            <person name="Cheng J.-F."/>
            <person name="Hugenholtz P."/>
            <person name="Woyke T."/>
            <person name="Wu D."/>
            <person name="Spring S."/>
            <person name="Klenk H.-P."/>
            <person name="Eisen J.A."/>
        </authorList>
    </citation>
    <scope>NUCLEOTIDE SEQUENCE [LARGE SCALE GENOMIC DNA]</scope>
    <source>
        <strain evidence="3">DSM 5692</strain>
    </source>
</reference>
<dbReference type="PANTHER" id="PTHR42899:SF1">
    <property type="entry name" value="SPERMATOGENESIS-ASSOCIATED PROTEIN 20"/>
    <property type="match status" value="1"/>
</dbReference>
<dbReference type="Gene3D" id="3.40.30.10">
    <property type="entry name" value="Glutaredoxin"/>
    <property type="match status" value="1"/>
</dbReference>
<dbReference type="OrthoDB" id="9762614at2"/>
<dbReference type="KEGG" id="drt:Dret_1310"/>
<name>C8X2F1_DESRD</name>
<evidence type="ECO:0000313" key="3">
    <source>
        <dbReference type="Proteomes" id="UP000001052"/>
    </source>
</evidence>
<dbReference type="HOGENOM" id="CLU_014051_4_1_7"/>
<accession>C8X2F1</accession>
<organism evidence="2 3">
    <name type="scientific">Desulfohalobium retbaense (strain ATCC 49708 / DSM 5692 / JCM 16813 / HR100)</name>
    <dbReference type="NCBI Taxonomy" id="485915"/>
    <lineage>
        <taxon>Bacteria</taxon>
        <taxon>Pseudomonadati</taxon>
        <taxon>Thermodesulfobacteriota</taxon>
        <taxon>Desulfovibrionia</taxon>
        <taxon>Desulfovibrionales</taxon>
        <taxon>Desulfohalobiaceae</taxon>
        <taxon>Desulfohalobium</taxon>
    </lineage>
</organism>
<dbReference type="Gene3D" id="1.50.10.10">
    <property type="match status" value="1"/>
</dbReference>
<dbReference type="AlphaFoldDB" id="C8X2F1"/>
<feature type="domain" description="Spermatogenesis-associated protein 20-like TRX" evidence="1">
    <location>
        <begin position="7"/>
        <end position="167"/>
    </location>
</feature>
<proteinExistence type="predicted"/>
<dbReference type="PANTHER" id="PTHR42899">
    <property type="entry name" value="SPERMATOGENESIS-ASSOCIATED PROTEIN 20"/>
    <property type="match status" value="1"/>
</dbReference>
<protein>
    <recommendedName>
        <fullName evidence="1">Spermatogenesis-associated protein 20-like TRX domain-containing protein</fullName>
    </recommendedName>
</protein>
<dbReference type="Proteomes" id="UP000001052">
    <property type="component" value="Chromosome"/>
</dbReference>
<dbReference type="InterPro" id="IPR036249">
    <property type="entry name" value="Thioredoxin-like_sf"/>
</dbReference>
<dbReference type="InterPro" id="IPR004879">
    <property type="entry name" value="Ssp411-like_TRX"/>
</dbReference>
<dbReference type="Pfam" id="PF03190">
    <property type="entry name" value="Thioredox_DsbH"/>
    <property type="match status" value="1"/>
</dbReference>
<dbReference type="InterPro" id="IPR024705">
    <property type="entry name" value="Ssp411"/>
</dbReference>
<keyword evidence="3" id="KW-1185">Reference proteome</keyword>
<dbReference type="Gene3D" id="1.50.10.20">
    <property type="match status" value="1"/>
</dbReference>
<dbReference type="InterPro" id="IPR012341">
    <property type="entry name" value="6hp_glycosidase-like_sf"/>
</dbReference>
<dbReference type="eggNOG" id="COG1331">
    <property type="taxonomic scope" value="Bacteria"/>
</dbReference>
<dbReference type="GO" id="GO:0005975">
    <property type="term" value="P:carbohydrate metabolic process"/>
    <property type="evidence" value="ECO:0007669"/>
    <property type="project" value="InterPro"/>
</dbReference>
<dbReference type="InterPro" id="IPR008928">
    <property type="entry name" value="6-hairpin_glycosidase_sf"/>
</dbReference>
<dbReference type="SUPFAM" id="SSF52833">
    <property type="entry name" value="Thioredoxin-like"/>
    <property type="match status" value="1"/>
</dbReference>
<evidence type="ECO:0000313" key="2">
    <source>
        <dbReference type="EMBL" id="ACV68598.1"/>
    </source>
</evidence>
<reference evidence="2 3" key="2">
    <citation type="journal article" date="2010" name="Stand. Genomic Sci.">
        <title>Complete genome sequence of Desulfohalobium retbaense type strain (HR(100)).</title>
        <authorList>
            <person name="Spring S."/>
            <person name="Nolan M."/>
            <person name="Lapidus A."/>
            <person name="Glavina Del Rio T."/>
            <person name="Copeland A."/>
            <person name="Tice H."/>
            <person name="Cheng J.F."/>
            <person name="Lucas S."/>
            <person name="Land M."/>
            <person name="Chen F."/>
            <person name="Bruce D."/>
            <person name="Goodwin L."/>
            <person name="Pitluck S."/>
            <person name="Ivanova N."/>
            <person name="Mavromatis K."/>
            <person name="Mikhailova N."/>
            <person name="Pati A."/>
            <person name="Chen A."/>
            <person name="Palaniappan K."/>
            <person name="Hauser L."/>
            <person name="Chang Y.J."/>
            <person name="Jeffries C.D."/>
            <person name="Munk C."/>
            <person name="Kiss H."/>
            <person name="Chain P."/>
            <person name="Han C."/>
            <person name="Brettin T."/>
            <person name="Detter J.C."/>
            <person name="Schuler E."/>
            <person name="Goker M."/>
            <person name="Rohde M."/>
            <person name="Bristow J."/>
            <person name="Eisen J.A."/>
            <person name="Markowitz V."/>
            <person name="Hugenholtz P."/>
            <person name="Kyrpides N.C."/>
            <person name="Klenk H.P."/>
        </authorList>
    </citation>
    <scope>NUCLEOTIDE SEQUENCE [LARGE SCALE GENOMIC DNA]</scope>
    <source>
        <strain evidence="2 3">DSM 5692</strain>
    </source>
</reference>
<dbReference type="SUPFAM" id="SSF48208">
    <property type="entry name" value="Six-hairpin glycosidases"/>
    <property type="match status" value="1"/>
</dbReference>
<evidence type="ECO:0000259" key="1">
    <source>
        <dbReference type="Pfam" id="PF03190"/>
    </source>
</evidence>
<sequence length="615" mass="69332">MSQTLVNRLAESGSPYLEQHAGNPVAWQPWDDQALATAHRLQRPIFLSIGYATCHWCHVMERECFEDTEVAHILNTVCVPIKVDREERPDLDTFYMSCCQALSGRGGWPLNLFLTPDGRPFFAATYIPKQSRFSQPGLLDLLVSVQEDWVRNREQIEQSATRLVSHIHDLFSDSSGPLPENAIFEQAVQELRQNHDDDFGGFGKAPKFPTPHVLLFLLRLYDLSQDRSLLNMVDSTLEAICRGGIRDHIGGGFHRYSTDRAWHLPHFEKMLYDQALLLMALAEGHARTRRDLFRREAVAVAEYMLERLHDGDGGLYCGEDADTEGEEGAFYQWTETELEAALPPDTFRVVQTVAGIRSDGNILDEATRQRTGKNVLARVADTADAAERLGLSEEQVRLEWHRAMATLGGLRAQRPQPFLDDKQLTSWNGLAVAALARSGILLGEEHLIAAARETADWVLETMQPEPGRLWHRARNRHAGIPGFLEDYAYFIWGLLELVQTSEGQDYRRIALRLADTVLSEFADLKEGGFFQTHAAAQEPLLRLKKVFDDALPSENAVMLYNLVRLYGSGPTNDCARKHLRGVSGIVRQHPQGAVFTLFAASFLRPLEGHGTWREK</sequence>
<dbReference type="STRING" id="485915.Dret_1310"/>
<dbReference type="RefSeq" id="WP_015751745.1">
    <property type="nucleotide sequence ID" value="NC_013223.1"/>
</dbReference>
<dbReference type="CDD" id="cd02955">
    <property type="entry name" value="SSP411"/>
    <property type="match status" value="1"/>
</dbReference>
<gene>
    <name evidence="2" type="ordered locus">Dret_1310</name>
</gene>
<dbReference type="EMBL" id="CP001734">
    <property type="protein sequence ID" value="ACV68598.1"/>
    <property type="molecule type" value="Genomic_DNA"/>
</dbReference>